<evidence type="ECO:0000313" key="3">
    <source>
        <dbReference type="Proteomes" id="UP001483337"/>
    </source>
</evidence>
<keyword evidence="1" id="KW-0732">Signal</keyword>
<feature type="signal peptide" evidence="1">
    <location>
        <begin position="1"/>
        <end position="24"/>
    </location>
</feature>
<keyword evidence="3" id="KW-1185">Reference proteome</keyword>
<name>A0ABZ2UUS9_9CYAN</name>
<organism evidence="2 3">
    <name type="scientific">Okeanomitos corallinicola TIOX110</name>
    <dbReference type="NCBI Taxonomy" id="3133117"/>
    <lineage>
        <taxon>Bacteria</taxon>
        <taxon>Bacillati</taxon>
        <taxon>Cyanobacteriota</taxon>
        <taxon>Cyanophyceae</taxon>
        <taxon>Nostocales</taxon>
        <taxon>Aphanizomenonaceae</taxon>
        <taxon>Okeanomitos</taxon>
    </lineage>
</organism>
<dbReference type="RefSeq" id="WP_353932053.1">
    <property type="nucleotide sequence ID" value="NZ_CP150886.1"/>
</dbReference>
<protein>
    <submittedName>
        <fullName evidence="2">Uncharacterized protein</fullName>
    </submittedName>
</protein>
<sequence length="116" mass="12903">MKVKMKVKITATLAIISSIFSINSVVYGQSQNQPQAKDFTLNGDSLVNINDRRAETDFRIFFTNKNSQGLGNTTSEQLPWSQSIFMPSSPIFLQPANQDVNGNDGFQVQLDLSDDQ</sequence>
<dbReference type="Proteomes" id="UP001483337">
    <property type="component" value="Chromosome"/>
</dbReference>
<evidence type="ECO:0000313" key="2">
    <source>
        <dbReference type="EMBL" id="WZB89149.1"/>
    </source>
</evidence>
<feature type="chain" id="PRO_5045781704" evidence="1">
    <location>
        <begin position="25"/>
        <end position="116"/>
    </location>
</feature>
<dbReference type="EMBL" id="CP150886">
    <property type="protein sequence ID" value="WZB89149.1"/>
    <property type="molecule type" value="Genomic_DNA"/>
</dbReference>
<proteinExistence type="predicted"/>
<accession>A0ABZ2UUS9</accession>
<gene>
    <name evidence="2" type="ORF">WJM97_05575</name>
</gene>
<evidence type="ECO:0000256" key="1">
    <source>
        <dbReference type="SAM" id="SignalP"/>
    </source>
</evidence>
<reference evidence="2 3" key="1">
    <citation type="submission" date="2024-04" db="EMBL/GenBank/DDBJ databases">
        <title>Okeanomitos corallinicola gen. &amp; sp. nov. (Nostocales, Cyanobacteria), a new toxic marine heterocyst-forming cyanobacterium from a coral reef.</title>
        <authorList>
            <person name="Li H."/>
            <person name="Li R."/>
            <person name="Kang J."/>
            <person name="Hii K.S."/>
            <person name="Mohamed H.F."/>
            <person name="Xu X."/>
            <person name="Luo Z."/>
        </authorList>
    </citation>
    <scope>NUCLEOTIDE SEQUENCE [LARGE SCALE GENOMIC DNA]</scope>
    <source>
        <strain evidence="2 3">TIOX110</strain>
    </source>
</reference>